<dbReference type="EMBL" id="PGYQ01000004">
    <property type="protein sequence ID" value="PKL72468.1"/>
    <property type="molecule type" value="Genomic_DNA"/>
</dbReference>
<evidence type="ECO:0000256" key="1">
    <source>
        <dbReference type="SAM" id="Phobius"/>
    </source>
</evidence>
<evidence type="ECO:0000313" key="2">
    <source>
        <dbReference type="EMBL" id="PKL72468.1"/>
    </source>
</evidence>
<name>A0A2N1UNP4_9BACT</name>
<reference evidence="2 3" key="1">
    <citation type="journal article" date="2017" name="ISME J.">
        <title>Potential for microbial H2 and metal transformations associated with novel bacteria and archaea in deep terrestrial subsurface sediments.</title>
        <authorList>
            <person name="Hernsdorf A.W."/>
            <person name="Amano Y."/>
            <person name="Miyakawa K."/>
            <person name="Ise K."/>
            <person name="Suzuki Y."/>
            <person name="Anantharaman K."/>
            <person name="Probst A."/>
            <person name="Burstein D."/>
            <person name="Thomas B.C."/>
            <person name="Banfield J.F."/>
        </authorList>
    </citation>
    <scope>NUCLEOTIDE SEQUENCE [LARGE SCALE GENOMIC DNA]</scope>
    <source>
        <strain evidence="2">HGW-Kuenenbacteria-1</strain>
    </source>
</reference>
<evidence type="ECO:0008006" key="4">
    <source>
        <dbReference type="Google" id="ProtNLM"/>
    </source>
</evidence>
<gene>
    <name evidence="2" type="ORF">CVV26_01420</name>
</gene>
<keyword evidence="1" id="KW-0472">Membrane</keyword>
<accession>A0A2N1UNP4</accession>
<keyword evidence="1" id="KW-1133">Transmembrane helix</keyword>
<evidence type="ECO:0000313" key="3">
    <source>
        <dbReference type="Proteomes" id="UP000233414"/>
    </source>
</evidence>
<comment type="caution">
    <text evidence="2">The sequence shown here is derived from an EMBL/GenBank/DDBJ whole genome shotgun (WGS) entry which is preliminary data.</text>
</comment>
<protein>
    <recommendedName>
        <fullName evidence="4">DUF3784 domain-containing protein</fullName>
    </recommendedName>
</protein>
<organism evidence="2 3">
    <name type="scientific">Candidatus Kuenenbacteria bacterium HGW-Kuenenbacteria-1</name>
    <dbReference type="NCBI Taxonomy" id="2013812"/>
    <lineage>
        <taxon>Bacteria</taxon>
        <taxon>Candidatus Kueneniibacteriota</taxon>
    </lineage>
</organism>
<feature type="transmembrane region" description="Helical" evidence="1">
    <location>
        <begin position="47"/>
        <end position="68"/>
    </location>
</feature>
<feature type="transmembrane region" description="Helical" evidence="1">
    <location>
        <begin position="6"/>
        <end position="26"/>
    </location>
</feature>
<sequence length="84" mass="9571">MFWSIVIGLLILVFGSLLVIKTEWFLQIVGRVDWAEKWLGVEGGTRLYYKLLGILFCIIGFLTMTGLLKSIVLNLVEPFFGGFR</sequence>
<keyword evidence="1" id="KW-0812">Transmembrane</keyword>
<dbReference type="Proteomes" id="UP000233414">
    <property type="component" value="Unassembled WGS sequence"/>
</dbReference>
<proteinExistence type="predicted"/>
<dbReference type="AlphaFoldDB" id="A0A2N1UNP4"/>